<evidence type="ECO:0000256" key="1">
    <source>
        <dbReference type="SAM" id="SignalP"/>
    </source>
</evidence>
<evidence type="ECO:0000313" key="3">
    <source>
        <dbReference type="Proteomes" id="UP000540787"/>
    </source>
</evidence>
<feature type="chain" id="PRO_5031012426" evidence="1">
    <location>
        <begin position="20"/>
        <end position="123"/>
    </location>
</feature>
<proteinExistence type="predicted"/>
<protein>
    <submittedName>
        <fullName evidence="2">Uncharacterized protein</fullName>
    </submittedName>
</protein>
<keyword evidence="1" id="KW-0732">Signal</keyword>
<feature type="signal peptide" evidence="1">
    <location>
        <begin position="1"/>
        <end position="19"/>
    </location>
</feature>
<dbReference type="RefSeq" id="WP_183554428.1">
    <property type="nucleotide sequence ID" value="NZ_JACHBX010000002.1"/>
</dbReference>
<accession>A0A7W9X0A4</accession>
<dbReference type="AlphaFoldDB" id="A0A7W9X0A4"/>
<evidence type="ECO:0000313" key="2">
    <source>
        <dbReference type="EMBL" id="MBB6134133.1"/>
    </source>
</evidence>
<dbReference type="EMBL" id="JACHBX010000002">
    <property type="protein sequence ID" value="MBB6134133.1"/>
    <property type="molecule type" value="Genomic_DNA"/>
</dbReference>
<sequence>MNIQRLYPFIFLLASPVIAADTDPGPYLQTAASYRIYGGGLGDPIAPRPNDKKVVFSIEGNAARQIFDAIGPDKHDPCTEGSGMRVRHKDHDHLTCTLSKQNDYVCSFGFDLVSGKSIGGSIC</sequence>
<organism evidence="2 3">
    <name type="scientific">Massilia aurea</name>
    <dbReference type="NCBI Taxonomy" id="373040"/>
    <lineage>
        <taxon>Bacteria</taxon>
        <taxon>Pseudomonadati</taxon>
        <taxon>Pseudomonadota</taxon>
        <taxon>Betaproteobacteria</taxon>
        <taxon>Burkholderiales</taxon>
        <taxon>Oxalobacteraceae</taxon>
        <taxon>Telluria group</taxon>
        <taxon>Massilia</taxon>
    </lineage>
</organism>
<comment type="caution">
    <text evidence="2">The sequence shown here is derived from an EMBL/GenBank/DDBJ whole genome shotgun (WGS) entry which is preliminary data.</text>
</comment>
<reference evidence="2 3" key="1">
    <citation type="submission" date="2020-08" db="EMBL/GenBank/DDBJ databases">
        <title>The Agave Microbiome: Exploring the role of microbial communities in plant adaptations to desert environments.</title>
        <authorList>
            <person name="Partida-Martinez L.P."/>
        </authorList>
    </citation>
    <scope>NUCLEOTIDE SEQUENCE [LARGE SCALE GENOMIC DNA]</scope>
    <source>
        <strain evidence="2 3">AT3.2</strain>
    </source>
</reference>
<dbReference type="Proteomes" id="UP000540787">
    <property type="component" value="Unassembled WGS sequence"/>
</dbReference>
<keyword evidence="3" id="KW-1185">Reference proteome</keyword>
<gene>
    <name evidence="2" type="ORF">HD842_002275</name>
</gene>
<name>A0A7W9X0A4_9BURK</name>